<accession>A0A382TNQ5</accession>
<proteinExistence type="predicted"/>
<feature type="compositionally biased region" description="Acidic residues" evidence="1">
    <location>
        <begin position="109"/>
        <end position="119"/>
    </location>
</feature>
<gene>
    <name evidence="2" type="ORF">METZ01_LOCUS376249</name>
</gene>
<feature type="region of interest" description="Disordered" evidence="1">
    <location>
        <begin position="19"/>
        <end position="162"/>
    </location>
</feature>
<reference evidence="2" key="1">
    <citation type="submission" date="2018-05" db="EMBL/GenBank/DDBJ databases">
        <authorList>
            <person name="Lanie J.A."/>
            <person name="Ng W.-L."/>
            <person name="Kazmierczak K.M."/>
            <person name="Andrzejewski T.M."/>
            <person name="Davidsen T.M."/>
            <person name="Wayne K.J."/>
            <person name="Tettelin H."/>
            <person name="Glass J.I."/>
            <person name="Rusch D."/>
            <person name="Podicherti R."/>
            <person name="Tsui H.-C.T."/>
            <person name="Winkler M.E."/>
        </authorList>
    </citation>
    <scope>NUCLEOTIDE SEQUENCE</scope>
</reference>
<feature type="non-terminal residue" evidence="2">
    <location>
        <position position="1"/>
    </location>
</feature>
<feature type="compositionally biased region" description="Acidic residues" evidence="1">
    <location>
        <begin position="84"/>
        <end position="96"/>
    </location>
</feature>
<evidence type="ECO:0000313" key="2">
    <source>
        <dbReference type="EMBL" id="SVD23395.1"/>
    </source>
</evidence>
<feature type="compositionally biased region" description="Basic and acidic residues" evidence="1">
    <location>
        <begin position="120"/>
        <end position="129"/>
    </location>
</feature>
<protein>
    <submittedName>
        <fullName evidence="2">Uncharacterized protein</fullName>
    </submittedName>
</protein>
<sequence>ILYVLSVLISWLIARGREVEAEDEDAASANAPQPPEGPSVARSLADYTNPQSGYMGEGHQDDDEFFFEYGDEMANMPRPPQDEASSDSESGSEEDATQTGENTILPEQPEADQDEEGADKEERPGEDVRGAGPVSEEPEADTPPDDTEADSSSDTDDVNPEK</sequence>
<dbReference type="EMBL" id="UINC01137821">
    <property type="protein sequence ID" value="SVD23395.1"/>
    <property type="molecule type" value="Genomic_DNA"/>
</dbReference>
<evidence type="ECO:0000256" key="1">
    <source>
        <dbReference type="SAM" id="MobiDB-lite"/>
    </source>
</evidence>
<name>A0A382TNQ5_9ZZZZ</name>
<organism evidence="2">
    <name type="scientific">marine metagenome</name>
    <dbReference type="NCBI Taxonomy" id="408172"/>
    <lineage>
        <taxon>unclassified sequences</taxon>
        <taxon>metagenomes</taxon>
        <taxon>ecological metagenomes</taxon>
    </lineage>
</organism>
<feature type="compositionally biased region" description="Acidic residues" evidence="1">
    <location>
        <begin position="136"/>
        <end position="162"/>
    </location>
</feature>
<dbReference type="AlphaFoldDB" id="A0A382TNQ5"/>
<feature type="compositionally biased region" description="Acidic residues" evidence="1">
    <location>
        <begin position="60"/>
        <end position="71"/>
    </location>
</feature>